<organism evidence="2 3">
    <name type="scientific">Nocardia uniformis</name>
    <dbReference type="NCBI Taxonomy" id="53432"/>
    <lineage>
        <taxon>Bacteria</taxon>
        <taxon>Bacillati</taxon>
        <taxon>Actinomycetota</taxon>
        <taxon>Actinomycetes</taxon>
        <taxon>Mycobacteriales</taxon>
        <taxon>Nocardiaceae</taxon>
        <taxon>Nocardia</taxon>
    </lineage>
</organism>
<proteinExistence type="predicted"/>
<dbReference type="Pfam" id="PF02470">
    <property type="entry name" value="MlaD"/>
    <property type="match status" value="1"/>
</dbReference>
<feature type="domain" description="Mce/MlaD" evidence="1">
    <location>
        <begin position="36"/>
        <end position="111"/>
    </location>
</feature>
<sequence length="319" mass="33996">MKGRPLLSLFAVLVMTVVCAVSLVFGVLKFEPLADKITATVLLPDSGGLMETSDVTLRGIKVGKVHQISPATGGLLSVSIRLDADARIPLAATVSVQNLSPVGEQFLDFTPDSTDGPYLTEGTVIQGVRVRVPPSAASVLSSVNELSSQIDVQKLSALADLLGGSTLATRQNTELIKDVSTRLARLLADDKDALIRIYRNGKVLLDLGGRFAGDLGDLAPQVDRLTPAIAPLAAYISQLADLGYRGWPIIFPLIDKLKAELDPVIPKIADAVDREVPPDRRELRDGYWGNVDAGSVMDMMLNLFPPDGALRVRIGSPGN</sequence>
<evidence type="ECO:0000313" key="3">
    <source>
        <dbReference type="Proteomes" id="UP000586827"/>
    </source>
</evidence>
<dbReference type="PANTHER" id="PTHR33371:SF16">
    <property type="entry name" value="MCE-FAMILY PROTEIN MCE3F"/>
    <property type="match status" value="1"/>
</dbReference>
<dbReference type="RefSeq" id="WP_084521601.1">
    <property type="nucleotide sequence ID" value="NZ_JABELX010000004.1"/>
</dbReference>
<dbReference type="InterPro" id="IPR052336">
    <property type="entry name" value="MlaD_Phospholipid_Transporter"/>
</dbReference>
<dbReference type="Proteomes" id="UP000586827">
    <property type="component" value="Unassembled WGS sequence"/>
</dbReference>
<dbReference type="PANTHER" id="PTHR33371">
    <property type="entry name" value="INTERMEMBRANE PHOSPHOLIPID TRANSPORT SYSTEM BINDING PROTEIN MLAD-RELATED"/>
    <property type="match status" value="1"/>
</dbReference>
<dbReference type="AlphaFoldDB" id="A0A849CCZ1"/>
<reference evidence="2 3" key="1">
    <citation type="submission" date="2020-05" db="EMBL/GenBank/DDBJ databases">
        <title>MicrobeNet Type strains.</title>
        <authorList>
            <person name="Nicholson A.C."/>
        </authorList>
    </citation>
    <scope>NUCLEOTIDE SEQUENCE [LARGE SCALE GENOMIC DNA]</scope>
    <source>
        <strain evidence="2 3">JCM 3224</strain>
    </source>
</reference>
<dbReference type="InterPro" id="IPR003399">
    <property type="entry name" value="Mce/MlaD"/>
</dbReference>
<accession>A0A849CCZ1</accession>
<dbReference type="GO" id="GO:0005576">
    <property type="term" value="C:extracellular region"/>
    <property type="evidence" value="ECO:0007669"/>
    <property type="project" value="TreeGrafter"/>
</dbReference>
<dbReference type="EMBL" id="JABELX010000004">
    <property type="protein sequence ID" value="NNH70911.1"/>
    <property type="molecule type" value="Genomic_DNA"/>
</dbReference>
<comment type="caution">
    <text evidence="2">The sequence shown here is derived from an EMBL/GenBank/DDBJ whole genome shotgun (WGS) entry which is preliminary data.</text>
</comment>
<protein>
    <submittedName>
        <fullName evidence="2">MCE family protein</fullName>
    </submittedName>
</protein>
<keyword evidence="3" id="KW-1185">Reference proteome</keyword>
<evidence type="ECO:0000259" key="1">
    <source>
        <dbReference type="Pfam" id="PF02470"/>
    </source>
</evidence>
<name>A0A849CCZ1_9NOCA</name>
<gene>
    <name evidence="2" type="ORF">HLB23_13750</name>
</gene>
<evidence type="ECO:0000313" key="2">
    <source>
        <dbReference type="EMBL" id="NNH70911.1"/>
    </source>
</evidence>